<name>A0A9D1HW22_9BACT</name>
<sequence length="240" mass="28118">MQNKKDRSLLLSPACMLICILLILLSVIVCHSLPILLCFTIGIIILYLSRHVKLERIWLYVIGILVLLSFVIFFVITGNLLTSVRYSIKLIIAYFLIMFYINQTTLLEEAESLNFICRPLSFFGLIPEKVSYQIVLFCLYVKEFRSAHNQALFALQTRGLDRSSLRKRDYWQYRNVYFVALKERLEKKARNFSDMLEVKLFRVDAYRTENQVKINDKKSIMSIATCVFIFVLIVVKEVMV</sequence>
<feature type="transmembrane region" description="Helical" evidence="1">
    <location>
        <begin position="9"/>
        <end position="27"/>
    </location>
</feature>
<evidence type="ECO:0000313" key="2">
    <source>
        <dbReference type="EMBL" id="HIU23082.1"/>
    </source>
</evidence>
<evidence type="ECO:0008006" key="4">
    <source>
        <dbReference type="Google" id="ProtNLM"/>
    </source>
</evidence>
<evidence type="ECO:0000313" key="3">
    <source>
        <dbReference type="Proteomes" id="UP000824087"/>
    </source>
</evidence>
<feature type="transmembrane region" description="Helical" evidence="1">
    <location>
        <begin position="83"/>
        <end position="101"/>
    </location>
</feature>
<gene>
    <name evidence="2" type="ORF">IAD49_05815</name>
</gene>
<keyword evidence="1" id="KW-0472">Membrane</keyword>
<reference evidence="2" key="2">
    <citation type="journal article" date="2021" name="PeerJ">
        <title>Extensive microbial diversity within the chicken gut microbiome revealed by metagenomics and culture.</title>
        <authorList>
            <person name="Gilroy R."/>
            <person name="Ravi A."/>
            <person name="Getino M."/>
            <person name="Pursley I."/>
            <person name="Horton D.L."/>
            <person name="Alikhan N.F."/>
            <person name="Baker D."/>
            <person name="Gharbi K."/>
            <person name="Hall N."/>
            <person name="Watson M."/>
            <person name="Adriaenssens E.M."/>
            <person name="Foster-Nyarko E."/>
            <person name="Jarju S."/>
            <person name="Secka A."/>
            <person name="Antonio M."/>
            <person name="Oren A."/>
            <person name="Chaudhuri R.R."/>
            <person name="La Ragione R."/>
            <person name="Hildebrand F."/>
            <person name="Pallen M.J."/>
        </authorList>
    </citation>
    <scope>NUCLEOTIDE SEQUENCE</scope>
    <source>
        <strain evidence="2">CHK197-8231</strain>
    </source>
</reference>
<organism evidence="2 3">
    <name type="scientific">Candidatus Fimihabitans intestinipullorum</name>
    <dbReference type="NCBI Taxonomy" id="2840820"/>
    <lineage>
        <taxon>Bacteria</taxon>
        <taxon>Bacillati</taxon>
        <taxon>Mycoplasmatota</taxon>
        <taxon>Mycoplasmatota incertae sedis</taxon>
        <taxon>Candidatus Fimihabitans</taxon>
    </lineage>
</organism>
<proteinExistence type="predicted"/>
<accession>A0A9D1HW22</accession>
<evidence type="ECO:0000256" key="1">
    <source>
        <dbReference type="SAM" id="Phobius"/>
    </source>
</evidence>
<dbReference type="Proteomes" id="UP000824087">
    <property type="component" value="Unassembled WGS sequence"/>
</dbReference>
<dbReference type="AlphaFoldDB" id="A0A9D1HW22"/>
<dbReference type="EMBL" id="DVML01000034">
    <property type="protein sequence ID" value="HIU23082.1"/>
    <property type="molecule type" value="Genomic_DNA"/>
</dbReference>
<feature type="transmembrane region" description="Helical" evidence="1">
    <location>
        <begin position="33"/>
        <end position="50"/>
    </location>
</feature>
<feature type="transmembrane region" description="Helical" evidence="1">
    <location>
        <begin position="220"/>
        <end position="239"/>
    </location>
</feature>
<reference evidence="2" key="1">
    <citation type="submission" date="2020-10" db="EMBL/GenBank/DDBJ databases">
        <authorList>
            <person name="Gilroy R."/>
        </authorList>
    </citation>
    <scope>NUCLEOTIDE SEQUENCE</scope>
    <source>
        <strain evidence="2">CHK197-8231</strain>
    </source>
</reference>
<feature type="transmembrane region" description="Helical" evidence="1">
    <location>
        <begin position="57"/>
        <end position="77"/>
    </location>
</feature>
<keyword evidence="1" id="KW-1133">Transmembrane helix</keyword>
<protein>
    <recommendedName>
        <fullName evidence="4">Cobalt transport protein</fullName>
    </recommendedName>
</protein>
<comment type="caution">
    <text evidence="2">The sequence shown here is derived from an EMBL/GenBank/DDBJ whole genome shotgun (WGS) entry which is preliminary data.</text>
</comment>
<keyword evidence="1" id="KW-0812">Transmembrane</keyword>